<keyword evidence="1" id="KW-0472">Membrane</keyword>
<dbReference type="RefSeq" id="WP_086541364.1">
    <property type="nucleotide sequence ID" value="NZ_MSSW01000027.1"/>
</dbReference>
<evidence type="ECO:0000313" key="3">
    <source>
        <dbReference type="Proteomes" id="UP000256405"/>
    </source>
</evidence>
<sequence length="82" mass="9427">MITLLYKLFPKLNSLTKRQKLMFRLLLLSVSMVFFGAYFKINDRPNADLILGSAMIIHFISIVGLLSKWASYRTKSEVANTQ</sequence>
<evidence type="ECO:0000313" key="2">
    <source>
        <dbReference type="EMBL" id="REG84656.1"/>
    </source>
</evidence>
<dbReference type="AlphaFoldDB" id="A0A3E0DNY8"/>
<gene>
    <name evidence="2" type="ORF">C8N25_1145</name>
</gene>
<feature type="transmembrane region" description="Helical" evidence="1">
    <location>
        <begin position="21"/>
        <end position="41"/>
    </location>
</feature>
<comment type="caution">
    <text evidence="2">The sequence shown here is derived from an EMBL/GenBank/DDBJ whole genome shotgun (WGS) entry which is preliminary data.</text>
</comment>
<feature type="transmembrane region" description="Helical" evidence="1">
    <location>
        <begin position="47"/>
        <end position="66"/>
    </location>
</feature>
<dbReference type="EMBL" id="QUNF01000014">
    <property type="protein sequence ID" value="REG84656.1"/>
    <property type="molecule type" value="Genomic_DNA"/>
</dbReference>
<evidence type="ECO:0000256" key="1">
    <source>
        <dbReference type="SAM" id="Phobius"/>
    </source>
</evidence>
<proteinExistence type="predicted"/>
<name>A0A3E0DNY8_9BACT</name>
<dbReference type="Proteomes" id="UP000256405">
    <property type="component" value="Unassembled WGS sequence"/>
</dbReference>
<keyword evidence="1" id="KW-0812">Transmembrane</keyword>
<keyword evidence="3" id="KW-1185">Reference proteome</keyword>
<organism evidence="2 3">
    <name type="scientific">Algoriphagus antarcticus</name>
    <dbReference type="NCBI Taxonomy" id="238540"/>
    <lineage>
        <taxon>Bacteria</taxon>
        <taxon>Pseudomonadati</taxon>
        <taxon>Bacteroidota</taxon>
        <taxon>Cytophagia</taxon>
        <taxon>Cytophagales</taxon>
        <taxon>Cyclobacteriaceae</taxon>
        <taxon>Algoriphagus</taxon>
    </lineage>
</organism>
<accession>A0A3E0DNY8</accession>
<reference evidence="2 3" key="1">
    <citation type="submission" date="2018-08" db="EMBL/GenBank/DDBJ databases">
        <title>Genomic Encyclopedia of Archaeal and Bacterial Type Strains, Phase II (KMG-II): from individual species to whole genera.</title>
        <authorList>
            <person name="Goeker M."/>
        </authorList>
    </citation>
    <scope>NUCLEOTIDE SEQUENCE [LARGE SCALE GENOMIC DNA]</scope>
    <source>
        <strain evidence="2 3">DSM 15986</strain>
    </source>
</reference>
<keyword evidence="1" id="KW-1133">Transmembrane helix</keyword>
<protein>
    <submittedName>
        <fullName evidence="2">Uncharacterized protein</fullName>
    </submittedName>
</protein>
<dbReference type="OrthoDB" id="828254at2"/>